<evidence type="ECO:0000313" key="1">
    <source>
        <dbReference type="EMBL" id="DBA34331.1"/>
    </source>
</evidence>
<proteinExistence type="predicted"/>
<evidence type="ECO:0000313" key="2">
    <source>
        <dbReference type="Proteomes" id="UP001181693"/>
    </source>
</evidence>
<name>A0AAV3AZ98_PYXAD</name>
<sequence>MKVKLPNANCLLRLTYLFIRHAYPSKNCNLQLETNYCLVYNFDAITLFHCKVALHKKACKIGIYFFSSSSQAGISFDFPTYAFLGPVNNAYIFVKYFHYSFFHDQLEYII</sequence>
<keyword evidence="2" id="KW-1185">Reference proteome</keyword>
<dbReference type="AlphaFoldDB" id="A0AAV3AZ98"/>
<organism evidence="1 2">
    <name type="scientific">Pyxicephalus adspersus</name>
    <name type="common">African bullfrog</name>
    <dbReference type="NCBI Taxonomy" id="30357"/>
    <lineage>
        <taxon>Eukaryota</taxon>
        <taxon>Metazoa</taxon>
        <taxon>Chordata</taxon>
        <taxon>Craniata</taxon>
        <taxon>Vertebrata</taxon>
        <taxon>Euteleostomi</taxon>
        <taxon>Amphibia</taxon>
        <taxon>Batrachia</taxon>
        <taxon>Anura</taxon>
        <taxon>Neobatrachia</taxon>
        <taxon>Ranoidea</taxon>
        <taxon>Pyxicephalidae</taxon>
        <taxon>Pyxicephalinae</taxon>
        <taxon>Pyxicephalus</taxon>
    </lineage>
</organism>
<comment type="caution">
    <text evidence="1">The sequence shown here is derived from an EMBL/GenBank/DDBJ whole genome shotgun (WGS) entry which is preliminary data.</text>
</comment>
<reference evidence="1" key="1">
    <citation type="thesis" date="2020" institute="ProQuest LLC" country="789 East Eisenhower Parkway, Ann Arbor, MI, USA">
        <title>Comparative Genomics and Chromosome Evolution.</title>
        <authorList>
            <person name="Mudd A.B."/>
        </authorList>
    </citation>
    <scope>NUCLEOTIDE SEQUENCE</scope>
    <source>
        <strain evidence="1">1538</strain>
        <tissue evidence="1">Blood</tissue>
    </source>
</reference>
<protein>
    <submittedName>
        <fullName evidence="1">Uncharacterized protein</fullName>
    </submittedName>
</protein>
<accession>A0AAV3AZ98</accession>
<dbReference type="Proteomes" id="UP001181693">
    <property type="component" value="Unassembled WGS sequence"/>
</dbReference>
<dbReference type="EMBL" id="DYDO01000001">
    <property type="protein sequence ID" value="DBA34331.1"/>
    <property type="molecule type" value="Genomic_DNA"/>
</dbReference>
<gene>
    <name evidence="1" type="ORF">GDO54_001902</name>
</gene>